<dbReference type="Proteomes" id="UP000618818">
    <property type="component" value="Unassembled WGS sequence"/>
</dbReference>
<keyword evidence="3" id="KW-1185">Reference proteome</keyword>
<evidence type="ECO:0000313" key="2">
    <source>
        <dbReference type="EMBL" id="MBD3925241.1"/>
    </source>
</evidence>
<dbReference type="EMBL" id="JACXYZ010000001">
    <property type="protein sequence ID" value="MBD3925241.1"/>
    <property type="molecule type" value="Genomic_DNA"/>
</dbReference>
<organism evidence="2 3">
    <name type="scientific">Nocardioides cavernae</name>
    <dbReference type="NCBI Taxonomy" id="1921566"/>
    <lineage>
        <taxon>Bacteria</taxon>
        <taxon>Bacillati</taxon>
        <taxon>Actinomycetota</taxon>
        <taxon>Actinomycetes</taxon>
        <taxon>Propionibacteriales</taxon>
        <taxon>Nocardioidaceae</taxon>
        <taxon>Nocardioides</taxon>
    </lineage>
</organism>
<proteinExistence type="predicted"/>
<evidence type="ECO:0008006" key="4">
    <source>
        <dbReference type="Google" id="ProtNLM"/>
    </source>
</evidence>
<evidence type="ECO:0000256" key="1">
    <source>
        <dbReference type="SAM" id="SignalP"/>
    </source>
</evidence>
<protein>
    <recommendedName>
        <fullName evidence="4">Sensor domain-containing protein</fullName>
    </recommendedName>
</protein>
<accession>A0ABR8NAU1</accession>
<gene>
    <name evidence="2" type="ORF">IEZ26_11450</name>
</gene>
<keyword evidence="1" id="KW-0732">Signal</keyword>
<reference evidence="2 3" key="1">
    <citation type="submission" date="2020-09" db="EMBL/GenBank/DDBJ databases">
        <title>novel species in genus Nocardioides.</title>
        <authorList>
            <person name="Zhang G."/>
        </authorList>
    </citation>
    <scope>NUCLEOTIDE SEQUENCE [LARGE SCALE GENOMIC DNA]</scope>
    <source>
        <strain evidence="2 3">KCTC 39551</strain>
    </source>
</reference>
<sequence>MRRTSLSIAAGLTAVLLVSGTPAQAAVSAKDLPKKGDIVKAFPELADAEFTSFTSTKNSAPGATCDTSEIVKVKRLASIRGVSSAGASFVQSTVIQHSSAAKVKAYLKSYKRYAKDCASFTQSATGGTVTTTLGKAPKLGQSTVMLQQETTVGGVVSYSNVVFIGDGKRSAAVVAIDDAAIPASAIKQLAKVTAKKMK</sequence>
<name>A0ABR8NAU1_9ACTN</name>
<comment type="caution">
    <text evidence="2">The sequence shown here is derived from an EMBL/GenBank/DDBJ whole genome shotgun (WGS) entry which is preliminary data.</text>
</comment>
<dbReference type="RefSeq" id="WP_191194920.1">
    <property type="nucleotide sequence ID" value="NZ_JACXYZ010000001.1"/>
</dbReference>
<feature type="chain" id="PRO_5046703358" description="Sensor domain-containing protein" evidence="1">
    <location>
        <begin position="26"/>
        <end position="198"/>
    </location>
</feature>
<evidence type="ECO:0000313" key="3">
    <source>
        <dbReference type="Proteomes" id="UP000618818"/>
    </source>
</evidence>
<feature type="signal peptide" evidence="1">
    <location>
        <begin position="1"/>
        <end position="25"/>
    </location>
</feature>